<feature type="region of interest" description="Disordered" evidence="2">
    <location>
        <begin position="140"/>
        <end position="159"/>
    </location>
</feature>
<name>A0A6L2L3I9_TANCI</name>
<dbReference type="EMBL" id="BKCJ010003627">
    <property type="protein sequence ID" value="GEU56228.1"/>
    <property type="molecule type" value="Genomic_DNA"/>
</dbReference>
<gene>
    <name evidence="3" type="ORF">Tci_028206</name>
</gene>
<organism evidence="3">
    <name type="scientific">Tanacetum cinerariifolium</name>
    <name type="common">Dalmatian daisy</name>
    <name type="synonym">Chrysanthemum cinerariifolium</name>
    <dbReference type="NCBI Taxonomy" id="118510"/>
    <lineage>
        <taxon>Eukaryota</taxon>
        <taxon>Viridiplantae</taxon>
        <taxon>Streptophyta</taxon>
        <taxon>Embryophyta</taxon>
        <taxon>Tracheophyta</taxon>
        <taxon>Spermatophyta</taxon>
        <taxon>Magnoliopsida</taxon>
        <taxon>eudicotyledons</taxon>
        <taxon>Gunneridae</taxon>
        <taxon>Pentapetalae</taxon>
        <taxon>asterids</taxon>
        <taxon>campanulids</taxon>
        <taxon>Asterales</taxon>
        <taxon>Asteraceae</taxon>
        <taxon>Asteroideae</taxon>
        <taxon>Anthemideae</taxon>
        <taxon>Anthemidinae</taxon>
        <taxon>Tanacetum</taxon>
    </lineage>
</organism>
<sequence length="309" mass="34615">MKMAKDMLQQGPLEGLSKWLRLIWVKWRRRRGVIQWLKEVESICDGAGNNGRKISFFYLHFESASGHDVLADSTAEADPRPSALNDSLPSQQDKTKSAKDGLITIHTESGASKDLGADEISKKIKLEDLANLLKDTRSAFFTPDSSPDEPINVSDKSDQEEVKKAKETLATSQDKELEQLKAAVEAKVTSLKANPSYPDINQLTTLLVTSLKPKLAKLFASHYLAICLPSELKELPSKVTKLSEEIKDLKQHLKDMELELPEDLKEILSKLKTFTYTIFSLSSQVAELKNIQWELPAEILDLPHLISSF</sequence>
<keyword evidence="1" id="KW-0175">Coiled coil</keyword>
<reference evidence="3" key="1">
    <citation type="journal article" date="2019" name="Sci. Rep.">
        <title>Draft genome of Tanacetum cinerariifolium, the natural source of mosquito coil.</title>
        <authorList>
            <person name="Yamashiro T."/>
            <person name="Shiraishi A."/>
            <person name="Satake H."/>
            <person name="Nakayama K."/>
        </authorList>
    </citation>
    <scope>NUCLEOTIDE SEQUENCE</scope>
</reference>
<evidence type="ECO:0000313" key="3">
    <source>
        <dbReference type="EMBL" id="GEU56228.1"/>
    </source>
</evidence>
<protein>
    <submittedName>
        <fullName evidence="3">Uncharacterized protein</fullName>
    </submittedName>
</protein>
<feature type="coiled-coil region" evidence="1">
    <location>
        <begin position="232"/>
        <end position="266"/>
    </location>
</feature>
<feature type="region of interest" description="Disordered" evidence="2">
    <location>
        <begin position="72"/>
        <end position="101"/>
    </location>
</feature>
<evidence type="ECO:0000256" key="1">
    <source>
        <dbReference type="SAM" id="Coils"/>
    </source>
</evidence>
<dbReference type="AlphaFoldDB" id="A0A6L2L3I9"/>
<evidence type="ECO:0000256" key="2">
    <source>
        <dbReference type="SAM" id="MobiDB-lite"/>
    </source>
</evidence>
<proteinExistence type="predicted"/>
<comment type="caution">
    <text evidence="3">The sequence shown here is derived from an EMBL/GenBank/DDBJ whole genome shotgun (WGS) entry which is preliminary data.</text>
</comment>
<accession>A0A6L2L3I9</accession>